<dbReference type="EMBL" id="CAEZST010000015">
    <property type="protein sequence ID" value="CAB4549155.1"/>
    <property type="molecule type" value="Genomic_DNA"/>
</dbReference>
<keyword evidence="1" id="KW-0472">Membrane</keyword>
<keyword evidence="1" id="KW-1133">Transmembrane helix</keyword>
<proteinExistence type="predicted"/>
<accession>A0A6J6CDG0</accession>
<dbReference type="AlphaFoldDB" id="A0A6J6CDG0"/>
<gene>
    <name evidence="2" type="ORF">UFOPK1503_00905</name>
</gene>
<reference evidence="2" key="1">
    <citation type="submission" date="2020-05" db="EMBL/GenBank/DDBJ databases">
        <authorList>
            <person name="Chiriac C."/>
            <person name="Salcher M."/>
            <person name="Ghai R."/>
            <person name="Kavagutti S V."/>
        </authorList>
    </citation>
    <scope>NUCLEOTIDE SEQUENCE</scope>
</reference>
<name>A0A6J6CDG0_9ZZZZ</name>
<keyword evidence="1" id="KW-0812">Transmembrane</keyword>
<sequence>MNTFGIAVLVGLVPVMIIIGALFMTPLLPYYAG</sequence>
<evidence type="ECO:0000256" key="1">
    <source>
        <dbReference type="SAM" id="Phobius"/>
    </source>
</evidence>
<organism evidence="2">
    <name type="scientific">freshwater metagenome</name>
    <dbReference type="NCBI Taxonomy" id="449393"/>
    <lineage>
        <taxon>unclassified sequences</taxon>
        <taxon>metagenomes</taxon>
        <taxon>ecological metagenomes</taxon>
    </lineage>
</organism>
<protein>
    <submittedName>
        <fullName evidence="2">Unannotated protein</fullName>
    </submittedName>
</protein>
<evidence type="ECO:0000313" key="2">
    <source>
        <dbReference type="EMBL" id="CAB4549155.1"/>
    </source>
</evidence>
<feature type="transmembrane region" description="Helical" evidence="1">
    <location>
        <begin position="6"/>
        <end position="32"/>
    </location>
</feature>